<evidence type="ECO:0000313" key="4">
    <source>
        <dbReference type="Proteomes" id="UP000034029"/>
    </source>
</evidence>
<evidence type="ECO:0000313" key="5">
    <source>
        <dbReference type="Proteomes" id="UP000183090"/>
    </source>
</evidence>
<gene>
    <name evidence="2" type="ORF">AAT16_12410</name>
    <name evidence="3" type="ORF">SAMN05216235_1150</name>
</gene>
<name>A0A0F7HMY5_9STAP</name>
<keyword evidence="1" id="KW-1133">Transmembrane helix</keyword>
<dbReference type="KEGG" id="shv:AAT16_12410"/>
<dbReference type="EMBL" id="CP011366">
    <property type="protein sequence ID" value="AKG74922.1"/>
    <property type="molecule type" value="Genomic_DNA"/>
</dbReference>
<keyword evidence="4" id="KW-1185">Reference proteome</keyword>
<sequence length="118" mass="13460">MYSYLMLLSFFAFIIYVNTIQTSNSISAFIIFMIVVIVLGLLEKQQQKKKRMNLQERFLKGSIQLLFIALICIIPTFIYENPFPDLTDPQFLIIFAVAVLGSIAASAVQYMFTKEDSG</sequence>
<reference evidence="2 4" key="1">
    <citation type="journal article" date="2015" name="Int. J. Syst. Evol. Microbiol.">
        <title>Complete genome sequence of Salinicoccus halodurans H3B36, isolated from the Qaidam Basin in China.</title>
        <authorList>
            <person name="Jiang K."/>
            <person name="Xue Y."/>
            <person name="Ma Y."/>
        </authorList>
    </citation>
    <scope>NUCLEOTIDE SEQUENCE [LARGE SCALE GENOMIC DNA]</scope>
    <source>
        <strain evidence="2 4">H3B36</strain>
    </source>
</reference>
<feature type="transmembrane region" description="Helical" evidence="1">
    <location>
        <begin position="26"/>
        <end position="42"/>
    </location>
</feature>
<reference evidence="3 5" key="3">
    <citation type="submission" date="2016-10" db="EMBL/GenBank/DDBJ databases">
        <authorList>
            <person name="Varghese N."/>
            <person name="Submissions S."/>
        </authorList>
    </citation>
    <scope>NUCLEOTIDE SEQUENCE [LARGE SCALE GENOMIC DNA]</scope>
    <source>
        <strain evidence="3 5">CGMCC 1.6501</strain>
    </source>
</reference>
<proteinExistence type="predicted"/>
<dbReference type="RefSeq" id="WP_046791101.1">
    <property type="nucleotide sequence ID" value="NZ_CP011366.1"/>
</dbReference>
<evidence type="ECO:0000313" key="2">
    <source>
        <dbReference type="EMBL" id="AKG74922.1"/>
    </source>
</evidence>
<organism evidence="3 5">
    <name type="scientific">Salinicoccus halodurans</name>
    <dbReference type="NCBI Taxonomy" id="407035"/>
    <lineage>
        <taxon>Bacteria</taxon>
        <taxon>Bacillati</taxon>
        <taxon>Bacillota</taxon>
        <taxon>Bacilli</taxon>
        <taxon>Bacillales</taxon>
        <taxon>Staphylococcaceae</taxon>
        <taxon>Salinicoccus</taxon>
    </lineage>
</organism>
<keyword evidence="1" id="KW-0812">Transmembrane</keyword>
<feature type="transmembrane region" description="Helical" evidence="1">
    <location>
        <begin position="63"/>
        <end position="79"/>
    </location>
</feature>
<dbReference type="Proteomes" id="UP000034029">
    <property type="component" value="Chromosome"/>
</dbReference>
<evidence type="ECO:0000313" key="3">
    <source>
        <dbReference type="EMBL" id="SFK68459.1"/>
    </source>
</evidence>
<accession>A0A0F7HMY5</accession>
<feature type="transmembrane region" description="Helical" evidence="1">
    <location>
        <begin position="91"/>
        <end position="112"/>
    </location>
</feature>
<reference evidence="4" key="2">
    <citation type="submission" date="2015-04" db="EMBL/GenBank/DDBJ databases">
        <title>Complete genome sequence of Salinicoccus halodurans strain H3B36, isolated from the Qaidam basin of China.</title>
        <authorList>
            <person name="Ma Y."/>
            <person name="Jiang K."/>
            <person name="Xue Y."/>
        </authorList>
    </citation>
    <scope>NUCLEOTIDE SEQUENCE [LARGE SCALE GENOMIC DNA]</scope>
    <source>
        <strain evidence="4">H3B36</strain>
    </source>
</reference>
<dbReference type="EMBL" id="FOTB01000002">
    <property type="protein sequence ID" value="SFK68459.1"/>
    <property type="molecule type" value="Genomic_DNA"/>
</dbReference>
<protein>
    <submittedName>
        <fullName evidence="3">Uncharacterized protein</fullName>
    </submittedName>
</protein>
<evidence type="ECO:0000256" key="1">
    <source>
        <dbReference type="SAM" id="Phobius"/>
    </source>
</evidence>
<dbReference type="Proteomes" id="UP000183090">
    <property type="component" value="Unassembled WGS sequence"/>
</dbReference>
<dbReference type="AlphaFoldDB" id="A0A0F7HMY5"/>
<keyword evidence="1" id="KW-0472">Membrane</keyword>